<protein>
    <submittedName>
        <fullName evidence="8">POT family protein</fullName>
    </submittedName>
</protein>
<dbReference type="GO" id="GO:0016020">
    <property type="term" value="C:membrane"/>
    <property type="evidence" value="ECO:0007669"/>
    <property type="project" value="UniProtKB-SubCell"/>
</dbReference>
<evidence type="ECO:0000256" key="1">
    <source>
        <dbReference type="ARBA" id="ARBA00004141"/>
    </source>
</evidence>
<comment type="caution">
    <text evidence="8">The sequence shown here is derived from an EMBL/GenBank/DDBJ whole genome shotgun (WGS) entry which is preliminary data.</text>
</comment>
<dbReference type="AlphaFoldDB" id="A0A9P3PT70"/>
<feature type="transmembrane region" description="Helical" evidence="7">
    <location>
        <begin position="193"/>
        <end position="218"/>
    </location>
</feature>
<dbReference type="Pfam" id="PF00854">
    <property type="entry name" value="PTR2"/>
    <property type="match status" value="2"/>
</dbReference>
<dbReference type="SUPFAM" id="SSF103473">
    <property type="entry name" value="MFS general substrate transporter"/>
    <property type="match status" value="1"/>
</dbReference>
<evidence type="ECO:0000256" key="5">
    <source>
        <dbReference type="ARBA" id="ARBA00023136"/>
    </source>
</evidence>
<gene>
    <name evidence="8" type="ORF">LshimejAT787_0900460</name>
</gene>
<evidence type="ECO:0000256" key="3">
    <source>
        <dbReference type="ARBA" id="ARBA00022692"/>
    </source>
</evidence>
<evidence type="ECO:0000256" key="2">
    <source>
        <dbReference type="ARBA" id="ARBA00005982"/>
    </source>
</evidence>
<feature type="transmembrane region" description="Helical" evidence="7">
    <location>
        <begin position="166"/>
        <end position="187"/>
    </location>
</feature>
<sequence length="455" mass="50039">MVSQPDGFKNKQSKTTGSVEKHASSELIDSLPVAVLDGVHDGLEFPTEEERATLRRVVDTIPWNAYLIAFVELAERSRSSLYFSMSEFPCGGRAYILLKTNFVQQKLPLGSHTGAGFTDGQSGAPGMAQRASTGLTTFYQFWCYVTALFGADIADTYLGRFNTIRIAALIALVIHIILIFSAVPGVIDHTSAVGAFAVALIVMGLGTGLFKANISSLVAEQYKRTRLFVVTRKTGERVIVDPALTISRVYMYFYLFVNVGELVGQIGMTYSEKYVGFWLAYTLPTVVFLLCPIVLFAGRKRYVRSPPAGSILATAYCDSQLKVDAEVVTFDDQWVDEVNRGLKACGVFCWYPIYCLTYNQLNINLTSQAATVSTHGVPNNVLSNLDPFALIIFIPICDLLIYPALRRAGVNFSALKKIAAEFPTGVGAMIWAAVVQHYIYRASLVLRMAWPISCP</sequence>
<evidence type="ECO:0000313" key="8">
    <source>
        <dbReference type="EMBL" id="GLB40831.1"/>
    </source>
</evidence>
<evidence type="ECO:0000256" key="6">
    <source>
        <dbReference type="SAM" id="MobiDB-lite"/>
    </source>
</evidence>
<keyword evidence="3 7" id="KW-0812">Transmembrane</keyword>
<evidence type="ECO:0000256" key="4">
    <source>
        <dbReference type="ARBA" id="ARBA00022989"/>
    </source>
</evidence>
<feature type="transmembrane region" description="Helical" evidence="7">
    <location>
        <begin position="277"/>
        <end position="297"/>
    </location>
</feature>
<keyword evidence="4 7" id="KW-1133">Transmembrane helix</keyword>
<dbReference type="PANTHER" id="PTHR11654">
    <property type="entry name" value="OLIGOPEPTIDE TRANSPORTER-RELATED"/>
    <property type="match status" value="1"/>
</dbReference>
<comment type="similarity">
    <text evidence="2">Belongs to the major facilitator superfamily. Proton-dependent oligopeptide transporter (POT/PTR) (TC 2.A.17) family.</text>
</comment>
<reference evidence="8" key="1">
    <citation type="submission" date="2022-07" db="EMBL/GenBank/DDBJ databases">
        <title>The genome of Lyophyllum shimeji provides insight into the initial evolution of ectomycorrhizal fungal genome.</title>
        <authorList>
            <person name="Kobayashi Y."/>
            <person name="Shibata T."/>
            <person name="Hirakawa H."/>
            <person name="Shigenobu S."/>
            <person name="Nishiyama T."/>
            <person name="Yamada A."/>
            <person name="Hasebe M."/>
            <person name="Kawaguchi M."/>
        </authorList>
    </citation>
    <scope>NUCLEOTIDE SEQUENCE</scope>
    <source>
        <strain evidence="8">AT787</strain>
    </source>
</reference>
<dbReference type="InterPro" id="IPR000109">
    <property type="entry name" value="POT_fam"/>
</dbReference>
<comment type="subcellular location">
    <subcellularLocation>
        <location evidence="1">Membrane</location>
        <topology evidence="1">Multi-pass membrane protein</topology>
    </subcellularLocation>
</comment>
<keyword evidence="9" id="KW-1185">Reference proteome</keyword>
<evidence type="ECO:0000256" key="7">
    <source>
        <dbReference type="SAM" id="Phobius"/>
    </source>
</evidence>
<feature type="transmembrane region" description="Helical" evidence="7">
    <location>
        <begin position="418"/>
        <end position="440"/>
    </location>
</feature>
<evidence type="ECO:0000313" key="9">
    <source>
        <dbReference type="Proteomes" id="UP001063166"/>
    </source>
</evidence>
<dbReference type="EMBL" id="BRPK01000009">
    <property type="protein sequence ID" value="GLB40831.1"/>
    <property type="molecule type" value="Genomic_DNA"/>
</dbReference>
<feature type="region of interest" description="Disordered" evidence="6">
    <location>
        <begin position="1"/>
        <end position="23"/>
    </location>
</feature>
<dbReference type="GO" id="GO:0022857">
    <property type="term" value="F:transmembrane transporter activity"/>
    <property type="evidence" value="ECO:0007669"/>
    <property type="project" value="InterPro"/>
</dbReference>
<dbReference type="InterPro" id="IPR036259">
    <property type="entry name" value="MFS_trans_sf"/>
</dbReference>
<feature type="transmembrane region" description="Helical" evidence="7">
    <location>
        <begin position="238"/>
        <end position="257"/>
    </location>
</feature>
<proteinExistence type="inferred from homology"/>
<dbReference type="Proteomes" id="UP001063166">
    <property type="component" value="Unassembled WGS sequence"/>
</dbReference>
<accession>A0A9P3PT70</accession>
<organism evidence="8 9">
    <name type="scientific">Lyophyllum shimeji</name>
    <name type="common">Hon-shimeji</name>
    <name type="synonym">Tricholoma shimeji</name>
    <dbReference type="NCBI Taxonomy" id="47721"/>
    <lineage>
        <taxon>Eukaryota</taxon>
        <taxon>Fungi</taxon>
        <taxon>Dikarya</taxon>
        <taxon>Basidiomycota</taxon>
        <taxon>Agaricomycotina</taxon>
        <taxon>Agaricomycetes</taxon>
        <taxon>Agaricomycetidae</taxon>
        <taxon>Agaricales</taxon>
        <taxon>Tricholomatineae</taxon>
        <taxon>Lyophyllaceae</taxon>
        <taxon>Lyophyllum</taxon>
    </lineage>
</organism>
<dbReference type="Gene3D" id="1.20.1250.20">
    <property type="entry name" value="MFS general substrate transporter like domains"/>
    <property type="match status" value="1"/>
</dbReference>
<keyword evidence="5 7" id="KW-0472">Membrane</keyword>
<feature type="transmembrane region" description="Helical" evidence="7">
    <location>
        <begin position="388"/>
        <end position="406"/>
    </location>
</feature>
<dbReference type="OrthoDB" id="8904098at2759"/>
<name>A0A9P3PT70_LYOSH</name>